<protein>
    <submittedName>
        <fullName evidence="1">Uncharacterized protein</fullName>
    </submittedName>
</protein>
<dbReference type="AlphaFoldDB" id="A0A8S2DWP3"/>
<sequence length="161" mass="17845">MTDGCIRSCLSSARIDSCFKRALVTTKKGLTLYGLLRLAVTTKSAEIMTTALASTTISGLLTCNANKNYQLNQDNAIYNDQNYTCPSITLDSSKAYCISTLTTAIQYCDNDINCAGYEYTTNQDWHHTYDRNGSPSVQLYGRSRNATENNGWTTCVKRKSL</sequence>
<proteinExistence type="predicted"/>
<organism evidence="1 3">
    <name type="scientific">Didymodactylos carnosus</name>
    <dbReference type="NCBI Taxonomy" id="1234261"/>
    <lineage>
        <taxon>Eukaryota</taxon>
        <taxon>Metazoa</taxon>
        <taxon>Spiralia</taxon>
        <taxon>Gnathifera</taxon>
        <taxon>Rotifera</taxon>
        <taxon>Eurotatoria</taxon>
        <taxon>Bdelloidea</taxon>
        <taxon>Philodinida</taxon>
        <taxon>Philodinidae</taxon>
        <taxon>Didymodactylos</taxon>
    </lineage>
</organism>
<evidence type="ECO:0000313" key="3">
    <source>
        <dbReference type="Proteomes" id="UP000677228"/>
    </source>
</evidence>
<dbReference type="EMBL" id="CAJOBA010008781">
    <property type="protein sequence ID" value="CAF3836570.1"/>
    <property type="molecule type" value="Genomic_DNA"/>
</dbReference>
<comment type="caution">
    <text evidence="1">The sequence shown here is derived from an EMBL/GenBank/DDBJ whole genome shotgun (WGS) entry which is preliminary data.</text>
</comment>
<gene>
    <name evidence="1" type="ORF">OVA965_LOCUS17958</name>
    <name evidence="2" type="ORF">TMI583_LOCUS17970</name>
</gene>
<accession>A0A8S2DWP3</accession>
<dbReference type="Proteomes" id="UP000677228">
    <property type="component" value="Unassembled WGS sequence"/>
</dbReference>
<reference evidence="1" key="1">
    <citation type="submission" date="2021-02" db="EMBL/GenBank/DDBJ databases">
        <authorList>
            <person name="Nowell W R."/>
        </authorList>
    </citation>
    <scope>NUCLEOTIDE SEQUENCE</scope>
</reference>
<evidence type="ECO:0000313" key="1">
    <source>
        <dbReference type="EMBL" id="CAF1072380.1"/>
    </source>
</evidence>
<dbReference type="Proteomes" id="UP000682733">
    <property type="component" value="Unassembled WGS sequence"/>
</dbReference>
<name>A0A8S2DWP3_9BILA</name>
<dbReference type="EMBL" id="CAJNOK010008766">
    <property type="protein sequence ID" value="CAF1072380.1"/>
    <property type="molecule type" value="Genomic_DNA"/>
</dbReference>
<evidence type="ECO:0000313" key="2">
    <source>
        <dbReference type="EMBL" id="CAF3836570.1"/>
    </source>
</evidence>